<protein>
    <recommendedName>
        <fullName evidence="3">PhzF family phenazine biosynthesis protein</fullName>
    </recommendedName>
</protein>
<dbReference type="Pfam" id="PF02567">
    <property type="entry name" value="PhzC-PhzF"/>
    <property type="match status" value="1"/>
</dbReference>
<reference evidence="2" key="1">
    <citation type="journal article" date="2019" name="Int. J. Syst. Evol. Microbiol.">
        <title>The Global Catalogue of Microorganisms (GCM) 10K type strain sequencing project: providing services to taxonomists for standard genome sequencing and annotation.</title>
        <authorList>
            <consortium name="The Broad Institute Genomics Platform"/>
            <consortium name="The Broad Institute Genome Sequencing Center for Infectious Disease"/>
            <person name="Wu L."/>
            <person name="Ma J."/>
        </authorList>
    </citation>
    <scope>NUCLEOTIDE SEQUENCE [LARGE SCALE GENOMIC DNA]</scope>
    <source>
        <strain evidence="2">NBRC 108728</strain>
    </source>
</reference>
<dbReference type="EMBL" id="AP027732">
    <property type="protein sequence ID" value="BDZ48061.1"/>
    <property type="molecule type" value="Genomic_DNA"/>
</dbReference>
<proteinExistence type="predicted"/>
<accession>A0ABM8GI45</accession>
<dbReference type="Gene3D" id="3.10.310.10">
    <property type="entry name" value="Diaminopimelate Epimerase, Chain A, domain 1"/>
    <property type="match status" value="1"/>
</dbReference>
<evidence type="ECO:0008006" key="3">
    <source>
        <dbReference type="Google" id="ProtNLM"/>
    </source>
</evidence>
<gene>
    <name evidence="1" type="ORF">GCM10025867_03020</name>
</gene>
<dbReference type="InterPro" id="IPR003719">
    <property type="entry name" value="Phenazine_PhzF-like"/>
</dbReference>
<organism evidence="1 2">
    <name type="scientific">Frondihabitans sucicola</name>
    <dbReference type="NCBI Taxonomy" id="1268041"/>
    <lineage>
        <taxon>Bacteria</taxon>
        <taxon>Bacillati</taxon>
        <taxon>Actinomycetota</taxon>
        <taxon>Actinomycetes</taxon>
        <taxon>Micrococcales</taxon>
        <taxon>Microbacteriaceae</taxon>
        <taxon>Frondihabitans</taxon>
    </lineage>
</organism>
<dbReference type="Proteomes" id="UP001321486">
    <property type="component" value="Chromosome"/>
</dbReference>
<evidence type="ECO:0000313" key="1">
    <source>
        <dbReference type="EMBL" id="BDZ48061.1"/>
    </source>
</evidence>
<sequence length="133" mass="14322">MPAGDIGVRFDGDVAWVSARASWTPDFSWIPLDSPADVDALDPAGFTHGHHYAYAWVDEGRGALRSRMFAPEMGIVEDEATGAAAVSITARLGRDLDITQGRGSRIFTRHLGDELIEVGGTTVEDLDVSVHID</sequence>
<dbReference type="SUPFAM" id="SSF54506">
    <property type="entry name" value="Diaminopimelate epimerase-like"/>
    <property type="match status" value="1"/>
</dbReference>
<keyword evidence="2" id="KW-1185">Reference proteome</keyword>
<evidence type="ECO:0000313" key="2">
    <source>
        <dbReference type="Proteomes" id="UP001321486"/>
    </source>
</evidence>
<name>A0ABM8GI45_9MICO</name>